<proteinExistence type="predicted"/>
<name>A0A382UBE4_9ZZZZ</name>
<evidence type="ECO:0000313" key="1">
    <source>
        <dbReference type="EMBL" id="SVD31327.1"/>
    </source>
</evidence>
<dbReference type="EMBL" id="UINC01142780">
    <property type="protein sequence ID" value="SVD31327.1"/>
    <property type="molecule type" value="Genomic_DNA"/>
</dbReference>
<dbReference type="GO" id="GO:0008270">
    <property type="term" value="F:zinc ion binding"/>
    <property type="evidence" value="ECO:0007669"/>
    <property type="project" value="InterPro"/>
</dbReference>
<evidence type="ECO:0008006" key="2">
    <source>
        <dbReference type="Google" id="ProtNLM"/>
    </source>
</evidence>
<protein>
    <recommendedName>
        <fullName evidence="2">DNA primase</fullName>
    </recommendedName>
</protein>
<feature type="non-terminal residue" evidence="1">
    <location>
        <position position="228"/>
    </location>
</feature>
<gene>
    <name evidence="1" type="ORF">METZ01_LOCUS384181</name>
</gene>
<sequence length="228" mass="27189">MPSYIDTKYVNLLSSRLPLFKRKNEGLYNFRCPLCGDSQKSKTKARGYFYQKRTDLFYRCHNCGKSTTFSNFLKELDGELYKDYALERYKDGVTGKGQNTPDPEFHVEKPKFHTKIDLPRISELDDNHYAKKYLVNRAIPPQFLSYLYYTEDFKGFVKKTTKREYDLNEKEQRIIIPFFDKNKQLITFQGRAFTNTLLRYITIKMDEDSPKIFGLDRLDLEKQFYVVE</sequence>
<organism evidence="1">
    <name type="scientific">marine metagenome</name>
    <dbReference type="NCBI Taxonomy" id="408172"/>
    <lineage>
        <taxon>unclassified sequences</taxon>
        <taxon>metagenomes</taxon>
        <taxon>ecological metagenomes</taxon>
    </lineage>
</organism>
<dbReference type="SUPFAM" id="SSF57783">
    <property type="entry name" value="Zinc beta-ribbon"/>
    <property type="match status" value="1"/>
</dbReference>
<accession>A0A382UBE4</accession>
<dbReference type="AlphaFoldDB" id="A0A382UBE4"/>
<reference evidence="1" key="1">
    <citation type="submission" date="2018-05" db="EMBL/GenBank/DDBJ databases">
        <authorList>
            <person name="Lanie J.A."/>
            <person name="Ng W.-L."/>
            <person name="Kazmierczak K.M."/>
            <person name="Andrzejewski T.M."/>
            <person name="Davidsen T.M."/>
            <person name="Wayne K.J."/>
            <person name="Tettelin H."/>
            <person name="Glass J.I."/>
            <person name="Rusch D."/>
            <person name="Podicherti R."/>
            <person name="Tsui H.-C.T."/>
            <person name="Winkler M.E."/>
        </authorList>
    </citation>
    <scope>NUCLEOTIDE SEQUENCE</scope>
</reference>
<dbReference type="GO" id="GO:0003677">
    <property type="term" value="F:DNA binding"/>
    <property type="evidence" value="ECO:0007669"/>
    <property type="project" value="InterPro"/>
</dbReference>
<dbReference type="InterPro" id="IPR036977">
    <property type="entry name" value="DNA_primase_Znf_CHC2"/>
</dbReference>
<dbReference type="Gene3D" id="3.90.580.10">
    <property type="entry name" value="Zinc finger, CHC2-type domain"/>
    <property type="match status" value="1"/>
</dbReference>
<dbReference type="GO" id="GO:0006260">
    <property type="term" value="P:DNA replication"/>
    <property type="evidence" value="ECO:0007669"/>
    <property type="project" value="InterPro"/>
</dbReference>